<dbReference type="AlphaFoldDB" id="A0A7S7NR87"/>
<accession>A0A7S7NR87</accession>
<dbReference type="Proteomes" id="UP000593892">
    <property type="component" value="Chromosome"/>
</dbReference>
<dbReference type="GO" id="GO:0005737">
    <property type="term" value="C:cytoplasm"/>
    <property type="evidence" value="ECO:0007669"/>
    <property type="project" value="TreeGrafter"/>
</dbReference>
<dbReference type="RefSeq" id="WP_194449951.1">
    <property type="nucleotide sequence ID" value="NZ_CP063849.1"/>
</dbReference>
<protein>
    <submittedName>
        <fullName evidence="2">NAD-dependent epimerase/dehydratase family protein</fullName>
    </submittedName>
</protein>
<dbReference type="InterPro" id="IPR001509">
    <property type="entry name" value="Epimerase_deHydtase"/>
</dbReference>
<dbReference type="InterPro" id="IPR051783">
    <property type="entry name" value="NAD(P)-dependent_oxidoreduct"/>
</dbReference>
<gene>
    <name evidence="2" type="ORF">IRI77_37085</name>
</gene>
<dbReference type="Pfam" id="PF01370">
    <property type="entry name" value="Epimerase"/>
    <property type="match status" value="1"/>
</dbReference>
<dbReference type="PANTHER" id="PTHR48079:SF6">
    <property type="entry name" value="NAD(P)-BINDING DOMAIN-CONTAINING PROTEIN-RELATED"/>
    <property type="match status" value="1"/>
</dbReference>
<evidence type="ECO:0000313" key="3">
    <source>
        <dbReference type="Proteomes" id="UP000593892"/>
    </source>
</evidence>
<dbReference type="EMBL" id="CP063849">
    <property type="protein sequence ID" value="QOY88288.1"/>
    <property type="molecule type" value="Genomic_DNA"/>
</dbReference>
<name>A0A7S7NR87_PALFE</name>
<sequence>MKVLVTGATGYIGSAVCEALKAAGHQPQGLARSEEKAHLLESKGFVSRRGDLADLNSLRAAVADVDAVIHAADAEGPTMGAIAKAAVETMLSALAGSKRPFLYTSGVWVVGDTDGRMVGEVCALHPPELVAWRPAVEEMVLASKSSGVRPVVLRPGVVYGRGGGIVASLFADARAHGAVRIIGKGANCWSSVHIDDLADLYVRAVAEPASGEVFFACGGMPQPVEKIGRAVAKACGIEGKIESIPLEAARRHIGLVADCLAMDCRAGSTKAARFFGWTVTKPLIFDEILSGSYLS</sequence>
<dbReference type="PANTHER" id="PTHR48079">
    <property type="entry name" value="PROTEIN YEEZ"/>
    <property type="match status" value="1"/>
</dbReference>
<evidence type="ECO:0000259" key="1">
    <source>
        <dbReference type="Pfam" id="PF01370"/>
    </source>
</evidence>
<dbReference type="SUPFAM" id="SSF51735">
    <property type="entry name" value="NAD(P)-binding Rossmann-fold domains"/>
    <property type="match status" value="1"/>
</dbReference>
<proteinExistence type="predicted"/>
<keyword evidence="3" id="KW-1185">Reference proteome</keyword>
<feature type="domain" description="NAD-dependent epimerase/dehydratase" evidence="1">
    <location>
        <begin position="3"/>
        <end position="212"/>
    </location>
</feature>
<reference evidence="2 3" key="1">
    <citation type="submission" date="2020-10" db="EMBL/GenBank/DDBJ databases">
        <title>Complete genome sequence of Paludibaculum fermentans P105T, a facultatively anaerobic acidobacterium capable of dissimilatory Fe(III) reduction.</title>
        <authorList>
            <person name="Dedysh S.N."/>
            <person name="Beletsky A.V."/>
            <person name="Kulichevskaya I.S."/>
            <person name="Mardanov A.V."/>
            <person name="Ravin N.V."/>
        </authorList>
    </citation>
    <scope>NUCLEOTIDE SEQUENCE [LARGE SCALE GENOMIC DNA]</scope>
    <source>
        <strain evidence="2 3">P105</strain>
    </source>
</reference>
<dbReference type="InterPro" id="IPR036291">
    <property type="entry name" value="NAD(P)-bd_dom_sf"/>
</dbReference>
<dbReference type="KEGG" id="pfer:IRI77_37085"/>
<organism evidence="2 3">
    <name type="scientific">Paludibaculum fermentans</name>
    <dbReference type="NCBI Taxonomy" id="1473598"/>
    <lineage>
        <taxon>Bacteria</taxon>
        <taxon>Pseudomonadati</taxon>
        <taxon>Acidobacteriota</taxon>
        <taxon>Terriglobia</taxon>
        <taxon>Bryobacterales</taxon>
        <taxon>Bryobacteraceae</taxon>
        <taxon>Paludibaculum</taxon>
    </lineage>
</organism>
<dbReference type="Gene3D" id="3.40.50.720">
    <property type="entry name" value="NAD(P)-binding Rossmann-like Domain"/>
    <property type="match status" value="1"/>
</dbReference>
<evidence type="ECO:0000313" key="2">
    <source>
        <dbReference type="EMBL" id="QOY88288.1"/>
    </source>
</evidence>
<dbReference type="GO" id="GO:0004029">
    <property type="term" value="F:aldehyde dehydrogenase (NAD+) activity"/>
    <property type="evidence" value="ECO:0007669"/>
    <property type="project" value="TreeGrafter"/>
</dbReference>